<keyword evidence="2" id="KW-1185">Reference proteome</keyword>
<feature type="non-terminal residue" evidence="1">
    <location>
        <position position="1"/>
    </location>
</feature>
<proteinExistence type="predicted"/>
<dbReference type="Proteomes" id="UP000800200">
    <property type="component" value="Unassembled WGS sequence"/>
</dbReference>
<protein>
    <submittedName>
        <fullName evidence="1">Uncharacterized protein</fullName>
    </submittedName>
</protein>
<evidence type="ECO:0000313" key="2">
    <source>
        <dbReference type="Proteomes" id="UP000800200"/>
    </source>
</evidence>
<sequence>YLKLIKNKTYIFKYKEDRWKSSKLKNKKNILTVIINKKLKEILLGNIIEFLDFKTRI</sequence>
<evidence type="ECO:0000313" key="1">
    <source>
        <dbReference type="EMBL" id="KAF2193860.1"/>
    </source>
</evidence>
<name>A0A6A6EUS7_9PEZI</name>
<organism evidence="1 2">
    <name type="scientific">Zopfia rhizophila CBS 207.26</name>
    <dbReference type="NCBI Taxonomy" id="1314779"/>
    <lineage>
        <taxon>Eukaryota</taxon>
        <taxon>Fungi</taxon>
        <taxon>Dikarya</taxon>
        <taxon>Ascomycota</taxon>
        <taxon>Pezizomycotina</taxon>
        <taxon>Dothideomycetes</taxon>
        <taxon>Dothideomycetes incertae sedis</taxon>
        <taxon>Zopfiaceae</taxon>
        <taxon>Zopfia</taxon>
    </lineage>
</organism>
<dbReference type="AlphaFoldDB" id="A0A6A6EUS7"/>
<dbReference type="EMBL" id="ML994612">
    <property type="protein sequence ID" value="KAF2193860.1"/>
    <property type="molecule type" value="Genomic_DNA"/>
</dbReference>
<accession>A0A6A6EUS7</accession>
<reference evidence="1" key="1">
    <citation type="journal article" date="2020" name="Stud. Mycol.">
        <title>101 Dothideomycetes genomes: a test case for predicting lifestyles and emergence of pathogens.</title>
        <authorList>
            <person name="Haridas S."/>
            <person name="Albert R."/>
            <person name="Binder M."/>
            <person name="Bloem J."/>
            <person name="Labutti K."/>
            <person name="Salamov A."/>
            <person name="Andreopoulos B."/>
            <person name="Baker S."/>
            <person name="Barry K."/>
            <person name="Bills G."/>
            <person name="Bluhm B."/>
            <person name="Cannon C."/>
            <person name="Castanera R."/>
            <person name="Culley D."/>
            <person name="Daum C."/>
            <person name="Ezra D."/>
            <person name="Gonzalez J."/>
            <person name="Henrissat B."/>
            <person name="Kuo A."/>
            <person name="Liang C."/>
            <person name="Lipzen A."/>
            <person name="Lutzoni F."/>
            <person name="Magnuson J."/>
            <person name="Mondo S."/>
            <person name="Nolan M."/>
            <person name="Ohm R."/>
            <person name="Pangilinan J."/>
            <person name="Park H.-J."/>
            <person name="Ramirez L."/>
            <person name="Alfaro M."/>
            <person name="Sun H."/>
            <person name="Tritt A."/>
            <person name="Yoshinaga Y."/>
            <person name="Zwiers L.-H."/>
            <person name="Turgeon B."/>
            <person name="Goodwin S."/>
            <person name="Spatafora J."/>
            <person name="Crous P."/>
            <person name="Grigoriev I."/>
        </authorList>
    </citation>
    <scope>NUCLEOTIDE SEQUENCE</scope>
    <source>
        <strain evidence="1">CBS 207.26</strain>
    </source>
</reference>
<gene>
    <name evidence="1" type="ORF">K469DRAFT_548585</name>
</gene>